<name>A0A1R1XAT2_9FUNG</name>
<sequence>MLTSASKSACKLTQKNLTEYLKTSSLVYPFLKSNQLDDFKSSIPIDNTFGRSDNKDADSDFQTKTSEHIEVTKDANAHKYSKNDKKYTSQQQNLNSTQRNDLRFNLIHESVKDSNSLDIPLSNQKTTLED</sequence>
<keyword evidence="3" id="KW-1185">Reference proteome</keyword>
<accession>A0A1R1XAT2</accession>
<dbReference type="AlphaFoldDB" id="A0A1R1XAT2"/>
<comment type="caution">
    <text evidence="2">The sequence shown here is derived from an EMBL/GenBank/DDBJ whole genome shotgun (WGS) entry which is preliminary data.</text>
</comment>
<feature type="region of interest" description="Disordered" evidence="1">
    <location>
        <begin position="44"/>
        <end position="100"/>
    </location>
</feature>
<gene>
    <name evidence="2" type="ORF">AYI69_g9725</name>
</gene>
<feature type="compositionally biased region" description="Basic and acidic residues" evidence="1">
    <location>
        <begin position="65"/>
        <end position="87"/>
    </location>
</feature>
<organism evidence="2 3">
    <name type="scientific">Smittium culicis</name>
    <dbReference type="NCBI Taxonomy" id="133412"/>
    <lineage>
        <taxon>Eukaryota</taxon>
        <taxon>Fungi</taxon>
        <taxon>Fungi incertae sedis</taxon>
        <taxon>Zoopagomycota</taxon>
        <taxon>Kickxellomycotina</taxon>
        <taxon>Harpellomycetes</taxon>
        <taxon>Harpellales</taxon>
        <taxon>Legeriomycetaceae</taxon>
        <taxon>Smittium</taxon>
    </lineage>
</organism>
<protein>
    <submittedName>
        <fullName evidence="2">Uncharacterized protein</fullName>
    </submittedName>
</protein>
<feature type="compositionally biased region" description="Polar residues" evidence="1">
    <location>
        <begin position="88"/>
        <end position="99"/>
    </location>
</feature>
<feature type="non-terminal residue" evidence="2">
    <location>
        <position position="130"/>
    </location>
</feature>
<dbReference type="Proteomes" id="UP000187429">
    <property type="component" value="Unassembled WGS sequence"/>
</dbReference>
<proteinExistence type="predicted"/>
<evidence type="ECO:0000313" key="2">
    <source>
        <dbReference type="EMBL" id="OMJ11723.1"/>
    </source>
</evidence>
<dbReference type="EMBL" id="LSSM01005899">
    <property type="protein sequence ID" value="OMJ11723.1"/>
    <property type="molecule type" value="Genomic_DNA"/>
</dbReference>
<reference evidence="3" key="1">
    <citation type="submission" date="2017-01" db="EMBL/GenBank/DDBJ databases">
        <authorList>
            <person name="Wang Y."/>
            <person name="White M."/>
            <person name="Kvist S."/>
            <person name="Moncalvo J.-M."/>
        </authorList>
    </citation>
    <scope>NUCLEOTIDE SEQUENCE [LARGE SCALE GENOMIC DNA]</scope>
    <source>
        <strain evidence="3">ID-206-W2</strain>
    </source>
</reference>
<evidence type="ECO:0000256" key="1">
    <source>
        <dbReference type="SAM" id="MobiDB-lite"/>
    </source>
</evidence>
<dbReference type="OrthoDB" id="10373253at2759"/>
<evidence type="ECO:0000313" key="3">
    <source>
        <dbReference type="Proteomes" id="UP000187429"/>
    </source>
</evidence>